<feature type="transmembrane region" description="Helical" evidence="6">
    <location>
        <begin position="325"/>
        <end position="346"/>
    </location>
</feature>
<evidence type="ECO:0000256" key="2">
    <source>
        <dbReference type="ARBA" id="ARBA00022448"/>
    </source>
</evidence>
<feature type="domain" description="Major facilitator superfamily (MFS) profile" evidence="7">
    <location>
        <begin position="58"/>
        <end position="565"/>
    </location>
</feature>
<dbReference type="PROSITE" id="PS50850">
    <property type="entry name" value="MFS"/>
    <property type="match status" value="1"/>
</dbReference>
<proteinExistence type="predicted"/>
<comment type="subcellular location">
    <subcellularLocation>
        <location evidence="1">Membrane</location>
        <topology evidence="1">Multi-pass membrane protein</topology>
    </subcellularLocation>
</comment>
<dbReference type="GO" id="GO:0005886">
    <property type="term" value="C:plasma membrane"/>
    <property type="evidence" value="ECO:0007669"/>
    <property type="project" value="TreeGrafter"/>
</dbReference>
<feature type="transmembrane region" description="Helical" evidence="6">
    <location>
        <begin position="541"/>
        <end position="560"/>
    </location>
</feature>
<dbReference type="InterPro" id="IPR010573">
    <property type="entry name" value="MFS_Str1/Tri12-like"/>
</dbReference>
<dbReference type="GO" id="GO:0022857">
    <property type="term" value="F:transmembrane transporter activity"/>
    <property type="evidence" value="ECO:0007669"/>
    <property type="project" value="InterPro"/>
</dbReference>
<keyword evidence="2" id="KW-0813">Transport</keyword>
<organism evidence="8 9">
    <name type="scientific">Ophiobolus disseminans</name>
    <dbReference type="NCBI Taxonomy" id="1469910"/>
    <lineage>
        <taxon>Eukaryota</taxon>
        <taxon>Fungi</taxon>
        <taxon>Dikarya</taxon>
        <taxon>Ascomycota</taxon>
        <taxon>Pezizomycotina</taxon>
        <taxon>Dothideomycetes</taxon>
        <taxon>Pleosporomycetidae</taxon>
        <taxon>Pleosporales</taxon>
        <taxon>Pleosporineae</taxon>
        <taxon>Phaeosphaeriaceae</taxon>
        <taxon>Ophiobolus</taxon>
    </lineage>
</organism>
<dbReference type="InterPro" id="IPR053791">
    <property type="entry name" value="MFS_Tri12-like"/>
</dbReference>
<dbReference type="EMBL" id="MU006227">
    <property type="protein sequence ID" value="KAF2825707.1"/>
    <property type="molecule type" value="Genomic_DNA"/>
</dbReference>
<feature type="transmembrane region" description="Helical" evidence="6">
    <location>
        <begin position="417"/>
        <end position="437"/>
    </location>
</feature>
<keyword evidence="5 6" id="KW-0472">Membrane</keyword>
<dbReference type="Pfam" id="PF06609">
    <property type="entry name" value="TRI12"/>
    <property type="match status" value="1"/>
</dbReference>
<feature type="transmembrane region" description="Helical" evidence="6">
    <location>
        <begin position="55"/>
        <end position="73"/>
    </location>
</feature>
<evidence type="ECO:0000256" key="6">
    <source>
        <dbReference type="SAM" id="Phobius"/>
    </source>
</evidence>
<evidence type="ECO:0000256" key="1">
    <source>
        <dbReference type="ARBA" id="ARBA00004141"/>
    </source>
</evidence>
<dbReference type="PANTHER" id="PTHR23501">
    <property type="entry name" value="MAJOR FACILITATOR SUPERFAMILY"/>
    <property type="match status" value="1"/>
</dbReference>
<feature type="transmembrane region" description="Helical" evidence="6">
    <location>
        <begin position="254"/>
        <end position="276"/>
    </location>
</feature>
<keyword evidence="4 6" id="KW-1133">Transmembrane helix</keyword>
<feature type="transmembrane region" description="Helical" evidence="6">
    <location>
        <begin position="180"/>
        <end position="200"/>
    </location>
</feature>
<feature type="transmembrane region" description="Helical" evidence="6">
    <location>
        <begin position="282"/>
        <end position="304"/>
    </location>
</feature>
<evidence type="ECO:0000259" key="7">
    <source>
        <dbReference type="PROSITE" id="PS50850"/>
    </source>
</evidence>
<dbReference type="CDD" id="cd06179">
    <property type="entry name" value="MFS_TRI12_like"/>
    <property type="match status" value="1"/>
</dbReference>
<keyword evidence="3 6" id="KW-0812">Transmembrane</keyword>
<evidence type="ECO:0000313" key="9">
    <source>
        <dbReference type="Proteomes" id="UP000799424"/>
    </source>
</evidence>
<dbReference type="PANTHER" id="PTHR23501:SF109">
    <property type="entry name" value="MAJOR FACILITATOR SUPERFAMILY (MFS) PROFILE DOMAIN-CONTAINING PROTEIN-RELATED"/>
    <property type="match status" value="1"/>
</dbReference>
<dbReference type="OrthoDB" id="4161376at2759"/>
<feature type="transmembrane region" description="Helical" evidence="6">
    <location>
        <begin position="147"/>
        <end position="168"/>
    </location>
</feature>
<feature type="transmembrane region" description="Helical" evidence="6">
    <location>
        <begin position="123"/>
        <end position="141"/>
    </location>
</feature>
<feature type="transmembrane region" description="Helical" evidence="6">
    <location>
        <begin position="393"/>
        <end position="411"/>
    </location>
</feature>
<dbReference type="AlphaFoldDB" id="A0A6A6ZZ46"/>
<gene>
    <name evidence="8" type="ORF">CC86DRAFT_456123</name>
</gene>
<dbReference type="Gene3D" id="1.20.1250.20">
    <property type="entry name" value="MFS general substrate transporter like domains"/>
    <property type="match status" value="1"/>
</dbReference>
<reference evidence="8" key="1">
    <citation type="journal article" date="2020" name="Stud. Mycol.">
        <title>101 Dothideomycetes genomes: a test case for predicting lifestyles and emergence of pathogens.</title>
        <authorList>
            <person name="Haridas S."/>
            <person name="Albert R."/>
            <person name="Binder M."/>
            <person name="Bloem J."/>
            <person name="Labutti K."/>
            <person name="Salamov A."/>
            <person name="Andreopoulos B."/>
            <person name="Baker S."/>
            <person name="Barry K."/>
            <person name="Bills G."/>
            <person name="Bluhm B."/>
            <person name="Cannon C."/>
            <person name="Castanera R."/>
            <person name="Culley D."/>
            <person name="Daum C."/>
            <person name="Ezra D."/>
            <person name="Gonzalez J."/>
            <person name="Henrissat B."/>
            <person name="Kuo A."/>
            <person name="Liang C."/>
            <person name="Lipzen A."/>
            <person name="Lutzoni F."/>
            <person name="Magnuson J."/>
            <person name="Mondo S."/>
            <person name="Nolan M."/>
            <person name="Ohm R."/>
            <person name="Pangilinan J."/>
            <person name="Park H.-J."/>
            <person name="Ramirez L."/>
            <person name="Alfaro M."/>
            <person name="Sun H."/>
            <person name="Tritt A."/>
            <person name="Yoshinaga Y."/>
            <person name="Zwiers L.-H."/>
            <person name="Turgeon B."/>
            <person name="Goodwin S."/>
            <person name="Spatafora J."/>
            <person name="Crous P."/>
            <person name="Grigoriev I."/>
        </authorList>
    </citation>
    <scope>NUCLEOTIDE SEQUENCE</scope>
    <source>
        <strain evidence="8">CBS 113818</strain>
    </source>
</reference>
<feature type="transmembrane region" description="Helical" evidence="6">
    <location>
        <begin position="93"/>
        <end position="111"/>
    </location>
</feature>
<evidence type="ECO:0000256" key="5">
    <source>
        <dbReference type="ARBA" id="ARBA00023136"/>
    </source>
</evidence>
<accession>A0A6A6ZZ46</accession>
<dbReference type="Proteomes" id="UP000799424">
    <property type="component" value="Unassembled WGS sequence"/>
</dbReference>
<dbReference type="InterPro" id="IPR036259">
    <property type="entry name" value="MFS_trans_sf"/>
</dbReference>
<dbReference type="Gene3D" id="1.20.1720.10">
    <property type="entry name" value="Multidrug resistance protein D"/>
    <property type="match status" value="1"/>
</dbReference>
<protein>
    <submittedName>
        <fullName evidence="8">Fungal trichothecene efflux pump</fullName>
    </submittedName>
</protein>
<feature type="transmembrane region" description="Helical" evidence="6">
    <location>
        <begin position="449"/>
        <end position="471"/>
    </location>
</feature>
<evidence type="ECO:0000313" key="8">
    <source>
        <dbReference type="EMBL" id="KAF2825707.1"/>
    </source>
</evidence>
<dbReference type="SUPFAM" id="SSF103473">
    <property type="entry name" value="MFS general substrate transporter"/>
    <property type="match status" value="1"/>
</dbReference>
<feature type="transmembrane region" description="Helical" evidence="6">
    <location>
        <begin position="212"/>
        <end position="233"/>
    </location>
</feature>
<feature type="transmembrane region" description="Helical" evidence="6">
    <location>
        <begin position="366"/>
        <end position="386"/>
    </location>
</feature>
<keyword evidence="9" id="KW-1185">Reference proteome</keyword>
<evidence type="ECO:0000256" key="3">
    <source>
        <dbReference type="ARBA" id="ARBA00022692"/>
    </source>
</evidence>
<name>A0A6A6ZZ46_9PLEO</name>
<sequence length="593" mass="63456">MNPSEKMATEKVEMAGHVEVVQTVHTDGTVDMVDTHAIGGELEEMPAGYFRSIQFIGTVIAVCTGSMCAYLGWVLPANTLVLINQDIGPSPNLGWVGTVWILGSALGFLLVGRLSDIFGRKWMVIGTTVLSIIGNIVGGTANSIETLIAANACNGVAAAGQLSFGIVLGELVPNKQRGPIVTLVFMSSLPFAVFGPIIARKFIDNTAQGWRWSYYLGIIFGVITIVLYQFLYHPPTYSQLHVHGKTKWQAFKELDFIGIFLFIAGCVLFLIGLSWGGQVYPWTSPNVLCTIIIGILTLVGFGLYEQYLCKTIPLMPPRLFKNIGFVALVVAACIGAMVYYSMTIVWPTLISTVYTADVIEVGWQSSVVGGGVLLGQLVGGFALSYMPKVKWQCIIMSVLSTAFVGSLAALGPDSHTFVITMGTLGCFVIGWIDNITFPGVTLVIEPQDIGLATGVLGSIRALGGAVAQALYVSILTNKVTKYIPEYVAPAATNAGLPASSLPQLFAGLTLGNFTAVPGITPNIIAATGLAVRDAYVTTFHYVFYATIPFGVLLIVSCVFIPDMDKYLHNNVAKRLQHMGKLDGQAKVDGAEKV</sequence>
<dbReference type="InterPro" id="IPR005829">
    <property type="entry name" value="Sugar_transporter_CS"/>
</dbReference>
<evidence type="ECO:0000256" key="4">
    <source>
        <dbReference type="ARBA" id="ARBA00022989"/>
    </source>
</evidence>
<dbReference type="InterPro" id="IPR020846">
    <property type="entry name" value="MFS_dom"/>
</dbReference>
<dbReference type="PROSITE" id="PS00216">
    <property type="entry name" value="SUGAR_TRANSPORT_1"/>
    <property type="match status" value="1"/>
</dbReference>